<evidence type="ECO:0000256" key="2">
    <source>
        <dbReference type="ARBA" id="ARBA00022801"/>
    </source>
</evidence>
<evidence type="ECO:0000313" key="5">
    <source>
        <dbReference type="EMBL" id="KRN56973.1"/>
    </source>
</evidence>
<dbReference type="Gene3D" id="3.90.400.10">
    <property type="entry name" value="Oligo-1,6-glucosidase, Domain 2"/>
    <property type="match status" value="1"/>
</dbReference>
<dbReference type="Proteomes" id="UP000051658">
    <property type="component" value="Unassembled WGS sequence"/>
</dbReference>
<dbReference type="FunFam" id="3.90.400.10:FF:000002">
    <property type="entry name" value="Sucrose isomerase"/>
    <property type="match status" value="1"/>
</dbReference>
<dbReference type="CDD" id="cd11333">
    <property type="entry name" value="AmyAc_SI_OligoGlu_DGase"/>
    <property type="match status" value="1"/>
</dbReference>
<organism evidence="5 6">
    <name type="scientific">Carnobacterium divergens DSM 20623</name>
    <dbReference type="NCBI Taxonomy" id="1449336"/>
    <lineage>
        <taxon>Bacteria</taxon>
        <taxon>Bacillati</taxon>
        <taxon>Bacillota</taxon>
        <taxon>Bacilli</taxon>
        <taxon>Lactobacillales</taxon>
        <taxon>Carnobacteriaceae</taxon>
        <taxon>Carnobacterium</taxon>
    </lineage>
</organism>
<dbReference type="InterPro" id="IPR006047">
    <property type="entry name" value="GH13_cat_dom"/>
</dbReference>
<reference evidence="5 6" key="1">
    <citation type="journal article" date="2015" name="Genome Announc.">
        <title>Expanding the biotechnology potential of lactobacilli through comparative genomics of 213 strains and associated genera.</title>
        <authorList>
            <person name="Sun Z."/>
            <person name="Harris H.M."/>
            <person name="McCann A."/>
            <person name="Guo C."/>
            <person name="Argimon S."/>
            <person name="Zhang W."/>
            <person name="Yang X."/>
            <person name="Jeffery I.B."/>
            <person name="Cooney J.C."/>
            <person name="Kagawa T.F."/>
            <person name="Liu W."/>
            <person name="Song Y."/>
            <person name="Salvetti E."/>
            <person name="Wrobel A."/>
            <person name="Rasinkangas P."/>
            <person name="Parkhill J."/>
            <person name="Rea M.C."/>
            <person name="O'Sullivan O."/>
            <person name="Ritari J."/>
            <person name="Douillard F.P."/>
            <person name="Paul Ross R."/>
            <person name="Yang R."/>
            <person name="Briner A.E."/>
            <person name="Felis G.E."/>
            <person name="de Vos W.M."/>
            <person name="Barrangou R."/>
            <person name="Klaenhammer T.R."/>
            <person name="Caufield P.W."/>
            <person name="Cui Y."/>
            <person name="Zhang H."/>
            <person name="O'Toole P.W."/>
        </authorList>
    </citation>
    <scope>NUCLEOTIDE SEQUENCE [LARGE SCALE GENOMIC DNA]</scope>
    <source>
        <strain evidence="5 6">DSM 20623</strain>
    </source>
</reference>
<protein>
    <submittedName>
        <fullName evidence="5">Alpha-glucosidase</fullName>
    </submittedName>
</protein>
<name>A0A0R2I6U3_CARDV</name>
<evidence type="ECO:0000256" key="3">
    <source>
        <dbReference type="ARBA" id="ARBA00023295"/>
    </source>
</evidence>
<dbReference type="EMBL" id="JQBS01000017">
    <property type="protein sequence ID" value="KRN56973.1"/>
    <property type="molecule type" value="Genomic_DNA"/>
</dbReference>
<keyword evidence="6" id="KW-1185">Reference proteome</keyword>
<evidence type="ECO:0000313" key="6">
    <source>
        <dbReference type="Proteomes" id="UP000051658"/>
    </source>
</evidence>
<proteinExistence type="inferred from homology"/>
<dbReference type="Gene3D" id="3.20.20.80">
    <property type="entry name" value="Glycosidases"/>
    <property type="match status" value="1"/>
</dbReference>
<comment type="caution">
    <text evidence="5">The sequence shown here is derived from an EMBL/GenBank/DDBJ whole genome shotgun (WGS) entry which is preliminary data.</text>
</comment>
<comment type="similarity">
    <text evidence="1">Belongs to the glycosyl hydrolase 13 family.</text>
</comment>
<dbReference type="Pfam" id="PF00128">
    <property type="entry name" value="Alpha-amylase"/>
    <property type="match status" value="1"/>
</dbReference>
<keyword evidence="2" id="KW-0378">Hydrolase</keyword>
<keyword evidence="3" id="KW-0326">Glycosidase</keyword>
<gene>
    <name evidence="5" type="ORF">IV74_GL000622</name>
</gene>
<dbReference type="FunFam" id="3.20.20.80:FF:000064">
    <property type="entry name" value="Oligo-1,6-glucosidase"/>
    <property type="match status" value="2"/>
</dbReference>
<dbReference type="GO" id="GO:0009313">
    <property type="term" value="P:oligosaccharide catabolic process"/>
    <property type="evidence" value="ECO:0007669"/>
    <property type="project" value="TreeGrafter"/>
</dbReference>
<evidence type="ECO:0000259" key="4">
    <source>
        <dbReference type="SMART" id="SM00642"/>
    </source>
</evidence>
<dbReference type="GO" id="GO:0004556">
    <property type="term" value="F:alpha-amylase activity"/>
    <property type="evidence" value="ECO:0007669"/>
    <property type="project" value="TreeGrafter"/>
</dbReference>
<dbReference type="GeneID" id="89587913"/>
<dbReference type="SMART" id="SM00642">
    <property type="entry name" value="Aamy"/>
    <property type="match status" value="1"/>
</dbReference>
<dbReference type="eggNOG" id="COG0366">
    <property type="taxonomic scope" value="Bacteria"/>
</dbReference>
<dbReference type="PANTHER" id="PTHR10357">
    <property type="entry name" value="ALPHA-AMYLASE FAMILY MEMBER"/>
    <property type="match status" value="1"/>
</dbReference>
<dbReference type="SUPFAM" id="SSF51445">
    <property type="entry name" value="(Trans)glycosidases"/>
    <property type="match status" value="1"/>
</dbReference>
<dbReference type="InterPro" id="IPR045857">
    <property type="entry name" value="O16G_dom_2"/>
</dbReference>
<evidence type="ECO:0000256" key="1">
    <source>
        <dbReference type="ARBA" id="ARBA00008061"/>
    </source>
</evidence>
<dbReference type="AlphaFoldDB" id="A0A0R2I6U3"/>
<dbReference type="PANTHER" id="PTHR10357:SF179">
    <property type="entry name" value="NEUTRAL AND BASIC AMINO ACID TRANSPORT PROTEIN RBAT"/>
    <property type="match status" value="1"/>
</dbReference>
<dbReference type="InterPro" id="IPR017853">
    <property type="entry name" value="GH"/>
</dbReference>
<accession>A0A0R2I6U3</accession>
<sequence>MKKSKTTKDWWKEEVIYQVYPKSFKDSNNDGVGDIKGIKEKLPYLKELGITTLWICPIFTSPMVDNGYDIADFEGINPEFGTMEEFDELVAEAKKLEIKLMLDLVINHTSDEHTWFQQALADKKSKYREYYIFKEGKERPNNWRSIFGGSVWEKVPGEESYYLHVFDKKQPDLNWENPELRQELYQMINRWLEKGIAGFRIDSITFIKKDQNYESLPADGVDGLVSCKHKTRNQPGIEFFLNELKKETFEKYNCVTVGEAPGVAYDEFSDFIGEEGYFSMIFDFHYADIDVESGSDWFKRTNWTTKEFKELIIQSQEALQNAGWGANFIENHDQPRALSKLVKKEFQTAEAAKGIGAMYFFLRGTPFIYQGQELGMINAERHHMKQFDDISSIDNFYRAIQEGISEKEALNFVNLRSRDNSRTPMPWDNSQYGGFSNHQPWLAMTEEYPTINAAKNTVLEFYKKMIELRQNSPISPILKTGAIHFLKELPDSIIGYYRELGGEKIYSFTNLSPVSETLIVEKEVEVLYLTSHSTQLLGKEIKLAPYQSILVK</sequence>
<dbReference type="PATRIC" id="fig|1449336.4.peg.636"/>
<dbReference type="RefSeq" id="WP_034572035.1">
    <property type="nucleotide sequence ID" value="NZ_JQBS01000017.1"/>
</dbReference>
<feature type="domain" description="Glycosyl hydrolase family 13 catalytic" evidence="4">
    <location>
        <begin position="18"/>
        <end position="422"/>
    </location>
</feature>